<evidence type="ECO:0000256" key="2">
    <source>
        <dbReference type="SAM" id="MobiDB-lite"/>
    </source>
</evidence>
<evidence type="ECO:0000256" key="1">
    <source>
        <dbReference type="SAM" id="Coils"/>
    </source>
</evidence>
<keyword evidence="1" id="KW-0175">Coiled coil</keyword>
<reference evidence="3" key="2">
    <citation type="submission" date="2014-07" db="EMBL/GenBank/DDBJ databases">
        <authorList>
            <person name="Hull J."/>
        </authorList>
    </citation>
    <scope>NUCLEOTIDE SEQUENCE</scope>
</reference>
<evidence type="ECO:0000313" key="3">
    <source>
        <dbReference type="EMBL" id="JAG11644.1"/>
    </source>
</evidence>
<gene>
    <name evidence="3" type="primary">Sycp1_1</name>
    <name evidence="3" type="ORF">CM83_99270</name>
</gene>
<feature type="coiled-coil region" evidence="1">
    <location>
        <begin position="7"/>
        <end position="126"/>
    </location>
</feature>
<dbReference type="AlphaFoldDB" id="A0A0A9WVA5"/>
<reference evidence="4" key="3">
    <citation type="submission" date="2014-09" db="EMBL/GenBank/DDBJ databases">
        <authorList>
            <person name="Magalhaes I.L.F."/>
            <person name="Oliveira U."/>
            <person name="Santos F.R."/>
            <person name="Vidigal T.H.D.A."/>
            <person name="Brescovit A.D."/>
            <person name="Santos A.J."/>
        </authorList>
    </citation>
    <scope>NUCLEOTIDE SEQUENCE</scope>
</reference>
<name>A0A0A9WVA5_LYGHE</name>
<feature type="region of interest" description="Disordered" evidence="2">
    <location>
        <begin position="387"/>
        <end position="420"/>
    </location>
</feature>
<proteinExistence type="predicted"/>
<dbReference type="EMBL" id="GBHO01031960">
    <property type="protein sequence ID" value="JAG11644.1"/>
    <property type="molecule type" value="Transcribed_RNA"/>
</dbReference>
<protein>
    <submittedName>
        <fullName evidence="3">Synaptonemal complex protein 1</fullName>
    </submittedName>
</protein>
<feature type="compositionally biased region" description="Polar residues" evidence="2">
    <location>
        <begin position="390"/>
        <end position="410"/>
    </location>
</feature>
<dbReference type="EMBL" id="GBRD01003380">
    <property type="protein sequence ID" value="JAG62441.1"/>
    <property type="molecule type" value="Transcribed_RNA"/>
</dbReference>
<sequence>MSEMDLINQMEETQKVQEVKLEELKGSVSQLQEEAEAARAAKSRAECLLKEAQEDAADIEERYNFLLEESKSAKELYVREMNVAKKHWNEVELELKTTYEEIVGEMRRLEEQNRVLGVELQEKNEQLGSSTQNENFLTREVEKLKAAIEDKGKDFSILQLENEKNSNELHNCKMQLLKERNINDRLLEEVRRSKKELDIRGVQVEEARRDKDNLNARVEELIQASSRDRLLEIELKELKMSVNMILIGNTSLEDKLSVLGNMLKGDTVSVSVQTEMTRSDLDQYESLDRQATLMVMGLKEQMLNLKQQYLESRQENDVLKGFVEEVKREREAKEEGERVVRLEDAVRSLSEMVRAETYNEPTRESCILQALQDVKNDLNLLKARNRANKADQSNKSSQPPQNNHSVTSLPMHNLDPANRPVKLVTFRNVRP</sequence>
<accession>A0A0A9WVA5</accession>
<evidence type="ECO:0000313" key="4">
    <source>
        <dbReference type="EMBL" id="JAG62441.1"/>
    </source>
</evidence>
<reference evidence="3" key="1">
    <citation type="journal article" date="2014" name="PLoS ONE">
        <title>Transcriptome-Based Identification of ABC Transporters in the Western Tarnished Plant Bug Lygus hesperus.</title>
        <authorList>
            <person name="Hull J.J."/>
            <person name="Chaney K."/>
            <person name="Geib S.M."/>
            <person name="Fabrick J.A."/>
            <person name="Brent C.S."/>
            <person name="Walsh D."/>
            <person name="Lavine L.C."/>
        </authorList>
    </citation>
    <scope>NUCLEOTIDE SEQUENCE</scope>
</reference>
<organism evidence="3">
    <name type="scientific">Lygus hesperus</name>
    <name type="common">Western plant bug</name>
    <dbReference type="NCBI Taxonomy" id="30085"/>
    <lineage>
        <taxon>Eukaryota</taxon>
        <taxon>Metazoa</taxon>
        <taxon>Ecdysozoa</taxon>
        <taxon>Arthropoda</taxon>
        <taxon>Hexapoda</taxon>
        <taxon>Insecta</taxon>
        <taxon>Pterygota</taxon>
        <taxon>Neoptera</taxon>
        <taxon>Paraneoptera</taxon>
        <taxon>Hemiptera</taxon>
        <taxon>Heteroptera</taxon>
        <taxon>Panheteroptera</taxon>
        <taxon>Cimicomorpha</taxon>
        <taxon>Miridae</taxon>
        <taxon>Mirini</taxon>
        <taxon>Lygus</taxon>
    </lineage>
</organism>
<feature type="coiled-coil region" evidence="1">
    <location>
        <begin position="160"/>
        <end position="224"/>
    </location>
</feature>